<dbReference type="PANTHER" id="PTHR46020:SF32">
    <property type="entry name" value="GDSL ESTERASE_LIPASE"/>
    <property type="match status" value="1"/>
</dbReference>
<dbReference type="GO" id="GO:0016787">
    <property type="term" value="F:hydrolase activity"/>
    <property type="evidence" value="ECO:0007669"/>
    <property type="project" value="UniProtKB-KW"/>
</dbReference>
<name>A0A565CH48_9BRAS</name>
<dbReference type="AlphaFoldDB" id="A0A565CH48"/>
<dbReference type="Gene3D" id="3.40.50.1110">
    <property type="entry name" value="SGNH hydrolase"/>
    <property type="match status" value="1"/>
</dbReference>
<evidence type="ECO:0008006" key="7">
    <source>
        <dbReference type="Google" id="ProtNLM"/>
    </source>
</evidence>
<feature type="chain" id="PRO_5021912544" description="SGNH hydrolase-type esterase domain-containing protein" evidence="4">
    <location>
        <begin position="23"/>
        <end position="98"/>
    </location>
</feature>
<protein>
    <recommendedName>
        <fullName evidence="7">SGNH hydrolase-type esterase domain-containing protein</fullName>
    </recommendedName>
</protein>
<keyword evidence="6" id="KW-1185">Reference proteome</keyword>
<proteinExistence type="predicted"/>
<gene>
    <name evidence="5" type="ORF">ANE_LOCUS23421</name>
</gene>
<evidence type="ECO:0000256" key="3">
    <source>
        <dbReference type="ARBA" id="ARBA00023098"/>
    </source>
</evidence>
<keyword evidence="3" id="KW-0443">Lipid metabolism</keyword>
<keyword evidence="4" id="KW-0732">Signal</keyword>
<organism evidence="5 6">
    <name type="scientific">Arabis nemorensis</name>
    <dbReference type="NCBI Taxonomy" id="586526"/>
    <lineage>
        <taxon>Eukaryota</taxon>
        <taxon>Viridiplantae</taxon>
        <taxon>Streptophyta</taxon>
        <taxon>Embryophyta</taxon>
        <taxon>Tracheophyta</taxon>
        <taxon>Spermatophyta</taxon>
        <taxon>Magnoliopsida</taxon>
        <taxon>eudicotyledons</taxon>
        <taxon>Gunneridae</taxon>
        <taxon>Pentapetalae</taxon>
        <taxon>rosids</taxon>
        <taxon>malvids</taxon>
        <taxon>Brassicales</taxon>
        <taxon>Brassicaceae</taxon>
        <taxon>Arabideae</taxon>
        <taxon>Arabis</taxon>
    </lineage>
</organism>
<evidence type="ECO:0000313" key="6">
    <source>
        <dbReference type="Proteomes" id="UP000489600"/>
    </source>
</evidence>
<evidence type="ECO:0000313" key="5">
    <source>
        <dbReference type="EMBL" id="VVB12977.1"/>
    </source>
</evidence>
<accession>A0A565CH48</accession>
<evidence type="ECO:0000256" key="1">
    <source>
        <dbReference type="ARBA" id="ARBA00022801"/>
    </source>
</evidence>
<evidence type="ECO:0000256" key="4">
    <source>
        <dbReference type="SAM" id="SignalP"/>
    </source>
</evidence>
<reference evidence="5" key="1">
    <citation type="submission" date="2019-07" db="EMBL/GenBank/DDBJ databases">
        <authorList>
            <person name="Dittberner H."/>
        </authorList>
    </citation>
    <scope>NUCLEOTIDE SEQUENCE [LARGE SCALE GENOMIC DNA]</scope>
</reference>
<sequence>MKLFDSLLLFFFSSLLLGEINGAEISNQNHDLNGTKRLFVFGDSYADTGNKKKNKSQPGAWSYPYGITFLSHPFGRFSHGHISIDFLGISLSIKLFAF</sequence>
<dbReference type="OrthoDB" id="1600564at2759"/>
<comment type="caution">
    <text evidence="5">The sequence shown here is derived from an EMBL/GenBank/DDBJ whole genome shotgun (WGS) entry which is preliminary data.</text>
</comment>
<dbReference type="InterPro" id="IPR036514">
    <property type="entry name" value="SGNH_hydro_sf"/>
</dbReference>
<dbReference type="Proteomes" id="UP000489600">
    <property type="component" value="Unassembled WGS sequence"/>
</dbReference>
<evidence type="ECO:0000256" key="2">
    <source>
        <dbReference type="ARBA" id="ARBA00022963"/>
    </source>
</evidence>
<dbReference type="EMBL" id="CABITT030000008">
    <property type="protein sequence ID" value="VVB12977.1"/>
    <property type="molecule type" value="Genomic_DNA"/>
</dbReference>
<dbReference type="GO" id="GO:0016042">
    <property type="term" value="P:lipid catabolic process"/>
    <property type="evidence" value="ECO:0007669"/>
    <property type="project" value="UniProtKB-KW"/>
</dbReference>
<keyword evidence="1" id="KW-0378">Hydrolase</keyword>
<dbReference type="PANTHER" id="PTHR46020">
    <property type="entry name" value="OSJNBB0059K02.9 PROTEIN"/>
    <property type="match status" value="1"/>
</dbReference>
<feature type="signal peptide" evidence="4">
    <location>
        <begin position="1"/>
        <end position="22"/>
    </location>
</feature>
<keyword evidence="2" id="KW-0442">Lipid degradation</keyword>